<dbReference type="PANTHER" id="PTHR43464:SF19">
    <property type="entry name" value="UBIQUINONE BIOSYNTHESIS O-METHYLTRANSFERASE, MITOCHONDRIAL"/>
    <property type="match status" value="1"/>
</dbReference>
<accession>A0A5N8WW76</accession>
<dbReference type="EMBL" id="VMNX01000082">
    <property type="protein sequence ID" value="MPY51066.1"/>
    <property type="molecule type" value="Genomic_DNA"/>
</dbReference>
<keyword evidence="1 5" id="KW-0489">Methyltransferase</keyword>
<dbReference type="CDD" id="cd02440">
    <property type="entry name" value="AdoMet_MTases"/>
    <property type="match status" value="1"/>
</dbReference>
<dbReference type="SUPFAM" id="SSF53335">
    <property type="entry name" value="S-adenosyl-L-methionine-dependent methyltransferases"/>
    <property type="match status" value="1"/>
</dbReference>
<dbReference type="PANTHER" id="PTHR43464">
    <property type="entry name" value="METHYLTRANSFERASE"/>
    <property type="match status" value="1"/>
</dbReference>
<dbReference type="InterPro" id="IPR041698">
    <property type="entry name" value="Methyltransf_25"/>
</dbReference>
<keyword evidence="3" id="KW-0949">S-adenosyl-L-methionine</keyword>
<keyword evidence="2 5" id="KW-0808">Transferase</keyword>
<protein>
    <submittedName>
        <fullName evidence="5">Class I SAM-dependent methyltransferase</fullName>
    </submittedName>
</protein>
<keyword evidence="6" id="KW-1185">Reference proteome</keyword>
<dbReference type="Gene3D" id="3.40.50.150">
    <property type="entry name" value="Vaccinia Virus protein VP39"/>
    <property type="match status" value="1"/>
</dbReference>
<evidence type="ECO:0000256" key="1">
    <source>
        <dbReference type="ARBA" id="ARBA00022603"/>
    </source>
</evidence>
<name>A0A5N8WW76_9ACTN</name>
<dbReference type="Pfam" id="PF13649">
    <property type="entry name" value="Methyltransf_25"/>
    <property type="match status" value="1"/>
</dbReference>
<dbReference type="Proteomes" id="UP000373149">
    <property type="component" value="Unassembled WGS sequence"/>
</dbReference>
<sequence>MSALYDQIGASYEPVKLLPIVRYGERHTLGRLLADVRARNVLDIPCGTGFYARECMRLGARQVVGVDVSTEMISVARGMAEQDQYGIEYQVHDALRLPLLGKFDMSIAIWLFNYASNEYDLRTMFERITENLTDDGFIIGVTMDSSYRDGLDSRKYGVSLKFLEAVEGGRKWSCTLHPSGGDITFETFMLDKKCYERAAAAAGLSIEWIPIEISQDGIDAFATGFWQGAIDNPLMIAFRATRN</sequence>
<evidence type="ECO:0000259" key="4">
    <source>
        <dbReference type="Pfam" id="PF13649"/>
    </source>
</evidence>
<organism evidence="5 6">
    <name type="scientific">Streptomyces acidicola</name>
    <dbReference type="NCBI Taxonomy" id="2596892"/>
    <lineage>
        <taxon>Bacteria</taxon>
        <taxon>Bacillati</taxon>
        <taxon>Actinomycetota</taxon>
        <taxon>Actinomycetes</taxon>
        <taxon>Kitasatosporales</taxon>
        <taxon>Streptomycetaceae</taxon>
        <taxon>Streptomyces</taxon>
    </lineage>
</organism>
<evidence type="ECO:0000256" key="3">
    <source>
        <dbReference type="ARBA" id="ARBA00022691"/>
    </source>
</evidence>
<evidence type="ECO:0000313" key="6">
    <source>
        <dbReference type="Proteomes" id="UP000373149"/>
    </source>
</evidence>
<evidence type="ECO:0000256" key="2">
    <source>
        <dbReference type="ARBA" id="ARBA00022679"/>
    </source>
</evidence>
<reference evidence="5 6" key="1">
    <citation type="submission" date="2019-09" db="EMBL/GenBank/DDBJ databases">
        <authorList>
            <person name="Duangmal K."/>
            <person name="Teo W.F.A."/>
            <person name="Lipun K."/>
        </authorList>
    </citation>
    <scope>NUCLEOTIDE SEQUENCE [LARGE SCALE GENOMIC DNA]</scope>
    <source>
        <strain evidence="5 6">K1PN6</strain>
    </source>
</reference>
<comment type="caution">
    <text evidence="5">The sequence shown here is derived from an EMBL/GenBank/DDBJ whole genome shotgun (WGS) entry which is preliminary data.</text>
</comment>
<gene>
    <name evidence="5" type="ORF">FPZ41_21770</name>
</gene>
<dbReference type="GO" id="GO:0032259">
    <property type="term" value="P:methylation"/>
    <property type="evidence" value="ECO:0007669"/>
    <property type="project" value="UniProtKB-KW"/>
</dbReference>
<evidence type="ECO:0000313" key="5">
    <source>
        <dbReference type="EMBL" id="MPY51066.1"/>
    </source>
</evidence>
<feature type="domain" description="Methyltransferase" evidence="4">
    <location>
        <begin position="41"/>
        <end position="136"/>
    </location>
</feature>
<dbReference type="GO" id="GO:0008168">
    <property type="term" value="F:methyltransferase activity"/>
    <property type="evidence" value="ECO:0007669"/>
    <property type="project" value="UniProtKB-KW"/>
</dbReference>
<dbReference type="InterPro" id="IPR029063">
    <property type="entry name" value="SAM-dependent_MTases_sf"/>
</dbReference>
<dbReference type="AlphaFoldDB" id="A0A5N8WW76"/>
<proteinExistence type="predicted"/>
<dbReference type="RefSeq" id="WP_152865077.1">
    <property type="nucleotide sequence ID" value="NZ_VMNX01000082.1"/>
</dbReference>